<reference evidence="1" key="2">
    <citation type="journal article" date="2021" name="Sci. Rep.">
        <title>The distribution of antibiotic resistance genes in chicken gut microbiota commensals.</title>
        <authorList>
            <person name="Juricova H."/>
            <person name="Matiasovicova J."/>
            <person name="Kubasova T."/>
            <person name="Cejkova D."/>
            <person name="Rychlik I."/>
        </authorList>
    </citation>
    <scope>NUCLEOTIDE SEQUENCE</scope>
    <source>
        <strain evidence="1">An559</strain>
    </source>
</reference>
<name>A0A938X8E9_9FIRM</name>
<evidence type="ECO:0000313" key="1">
    <source>
        <dbReference type="EMBL" id="MBM6921753.1"/>
    </source>
</evidence>
<comment type="caution">
    <text evidence="1">The sequence shown here is derived from an EMBL/GenBank/DDBJ whole genome shotgun (WGS) entry which is preliminary data.</text>
</comment>
<proteinExistence type="predicted"/>
<organism evidence="1 2">
    <name type="scientific">Merdimmobilis hominis</name>
    <dbReference type="NCBI Taxonomy" id="2897707"/>
    <lineage>
        <taxon>Bacteria</taxon>
        <taxon>Bacillati</taxon>
        <taxon>Bacillota</taxon>
        <taxon>Clostridia</taxon>
        <taxon>Eubacteriales</taxon>
        <taxon>Oscillospiraceae</taxon>
        <taxon>Merdimmobilis</taxon>
    </lineage>
</organism>
<evidence type="ECO:0000313" key="2">
    <source>
        <dbReference type="Proteomes" id="UP000774750"/>
    </source>
</evidence>
<reference evidence="1" key="1">
    <citation type="submission" date="2020-08" db="EMBL/GenBank/DDBJ databases">
        <authorList>
            <person name="Cejkova D."/>
            <person name="Kubasova T."/>
            <person name="Jahodarova E."/>
            <person name="Rychlik I."/>
        </authorList>
    </citation>
    <scope>NUCLEOTIDE SEQUENCE</scope>
    <source>
        <strain evidence="1">An559</strain>
    </source>
</reference>
<protein>
    <submittedName>
        <fullName evidence="1">Uncharacterized protein</fullName>
    </submittedName>
</protein>
<accession>A0A938X8E9</accession>
<gene>
    <name evidence="1" type="ORF">H6A12_11390</name>
</gene>
<keyword evidence="2" id="KW-1185">Reference proteome</keyword>
<dbReference type="EMBL" id="JACJKY010000025">
    <property type="protein sequence ID" value="MBM6921753.1"/>
    <property type="molecule type" value="Genomic_DNA"/>
</dbReference>
<dbReference type="Proteomes" id="UP000774750">
    <property type="component" value="Unassembled WGS sequence"/>
</dbReference>
<sequence length="96" mass="10895">MSVKKTFFCYKDKPLVRCGNTLYYGSMKDPYVVCMQVLSTKPSDSKEVASDVMIQLLRTGKDVKPQDMVVKKAQKSDLYSAIDIADVWLHRALKEA</sequence>
<dbReference type="AlphaFoldDB" id="A0A938X8E9"/>